<reference evidence="3" key="1">
    <citation type="submission" date="2017-09" db="EMBL/GenBank/DDBJ databases">
        <authorList>
            <person name="Varghese N."/>
            <person name="Submissions S."/>
        </authorList>
    </citation>
    <scope>NUCLEOTIDE SEQUENCE [LARGE SCALE GENOMIC DNA]</scope>
    <source>
        <strain evidence="3">JKS000234</strain>
    </source>
</reference>
<dbReference type="EMBL" id="OCMY01000001">
    <property type="protein sequence ID" value="SOD39728.1"/>
    <property type="molecule type" value="Genomic_DNA"/>
</dbReference>
<organism evidence="2 3">
    <name type="scientific">Candidatus Pantoea floridensis</name>
    <dbReference type="NCBI Taxonomy" id="1938870"/>
    <lineage>
        <taxon>Bacteria</taxon>
        <taxon>Pseudomonadati</taxon>
        <taxon>Pseudomonadota</taxon>
        <taxon>Gammaproteobacteria</taxon>
        <taxon>Enterobacterales</taxon>
        <taxon>Erwiniaceae</taxon>
        <taxon>Pantoea</taxon>
    </lineage>
</organism>
<accession>A0A286C011</accession>
<keyword evidence="3" id="KW-1185">Reference proteome</keyword>
<dbReference type="Proteomes" id="UP000219271">
    <property type="component" value="Unassembled WGS sequence"/>
</dbReference>
<evidence type="ECO:0008006" key="4">
    <source>
        <dbReference type="Google" id="ProtNLM"/>
    </source>
</evidence>
<protein>
    <recommendedName>
        <fullName evidence="4">Phage replication protein O</fullName>
    </recommendedName>
</protein>
<feature type="compositionally biased region" description="Polar residues" evidence="1">
    <location>
        <begin position="197"/>
        <end position="221"/>
    </location>
</feature>
<dbReference type="AlphaFoldDB" id="A0A286C011"/>
<dbReference type="OrthoDB" id="5675294at2"/>
<proteinExistence type="predicted"/>
<gene>
    <name evidence="2" type="ORF">SAMN06273570_4182</name>
</gene>
<evidence type="ECO:0000256" key="1">
    <source>
        <dbReference type="SAM" id="MobiDB-lite"/>
    </source>
</evidence>
<feature type="region of interest" description="Disordered" evidence="1">
    <location>
        <begin position="141"/>
        <end position="166"/>
    </location>
</feature>
<name>A0A286C011_9GAMM</name>
<dbReference type="RefSeq" id="WP_141400261.1">
    <property type="nucleotide sequence ID" value="NZ_OCMY01000001.1"/>
</dbReference>
<sequence>MKPRFTLYDFSDITKPQGNKVINQKQGHFSLFRSLFLSEWSHDPFKLAVWVRLLSEAAFRQRTVEFRGVAWTLNPGELVTTCRIIGSHILDSNKKPINKRQVLRILKFFERENMIQLNSHPSALVVFIINYCDYQTITLSEKEGTPTGTRPGIHDGPPGGTPPTSEKCSIDAGLWVISDNAFGTPNGTPKGTPHGTPDSSQNNTDTNTDLKKISSSRTKNIGSRKGSRSTILAERAVSSPSGKFWGTSEDLRLAQWIFSLVSVIDGSAKEPSWASWSNDIRLLRESKNCTHRSIAETFKWANCDGFWQTNVLSPYKLRRHWENIFPKSQQAKQKTSTTRVQNELDFDNSDWAEGLTL</sequence>
<feature type="region of interest" description="Disordered" evidence="1">
    <location>
        <begin position="181"/>
        <end position="230"/>
    </location>
</feature>
<evidence type="ECO:0000313" key="2">
    <source>
        <dbReference type="EMBL" id="SOD39728.1"/>
    </source>
</evidence>
<evidence type="ECO:0000313" key="3">
    <source>
        <dbReference type="Proteomes" id="UP000219271"/>
    </source>
</evidence>